<feature type="compositionally biased region" description="Basic and acidic residues" evidence="5">
    <location>
        <begin position="35"/>
        <end position="52"/>
    </location>
</feature>
<evidence type="ECO:0000256" key="5">
    <source>
        <dbReference type="SAM" id="MobiDB-lite"/>
    </source>
</evidence>
<dbReference type="SUPFAM" id="SSF57850">
    <property type="entry name" value="RING/U-box"/>
    <property type="match status" value="1"/>
</dbReference>
<dbReference type="AlphaFoldDB" id="A0A9W7XE97"/>
<dbReference type="Gene3D" id="3.30.40.10">
    <property type="entry name" value="Zinc/RING finger domain, C3HC4 (zinc finger)"/>
    <property type="match status" value="1"/>
</dbReference>
<reference evidence="7 8" key="1">
    <citation type="submission" date="2022-10" db="EMBL/GenBank/DDBJ databases">
        <title>WGS assembly of Paspalum vaginatum 540-79.</title>
        <authorList>
            <person name="Sun G."/>
            <person name="Wase N."/>
            <person name="Shu S."/>
            <person name="Jenkins J."/>
            <person name="Zhou B."/>
            <person name="Torres-Rodriguez J."/>
            <person name="Chen C."/>
            <person name="Sandor L."/>
            <person name="Plott C."/>
            <person name="Yoshinga Y."/>
            <person name="Daum C."/>
            <person name="Qi P."/>
            <person name="Barry K."/>
            <person name="Lipzen A."/>
            <person name="Berry L."/>
            <person name="Pedersen C."/>
            <person name="Gottilla T."/>
            <person name="Foltz A."/>
            <person name="Yu H."/>
            <person name="O'Malley R."/>
            <person name="Zhang C."/>
            <person name="Devos K."/>
            <person name="Sigmon B."/>
            <person name="Yu B."/>
            <person name="Obata T."/>
            <person name="Schmutz J."/>
            <person name="Schnable J."/>
        </authorList>
    </citation>
    <scope>NUCLEOTIDE SEQUENCE [LARGE SCALE GENOMIC DNA]</scope>
    <source>
        <strain evidence="8">cv. 540-79</strain>
    </source>
</reference>
<keyword evidence="1" id="KW-0479">Metal-binding</keyword>
<evidence type="ECO:0000256" key="3">
    <source>
        <dbReference type="ARBA" id="ARBA00022833"/>
    </source>
</evidence>
<comment type="caution">
    <text evidence="7">The sequence shown here is derived from an EMBL/GenBank/DDBJ whole genome shotgun (WGS) entry which is preliminary data.</text>
</comment>
<dbReference type="GO" id="GO:0008270">
    <property type="term" value="F:zinc ion binding"/>
    <property type="evidence" value="ECO:0007669"/>
    <property type="project" value="UniProtKB-KW"/>
</dbReference>
<keyword evidence="2 4" id="KW-0863">Zinc-finger</keyword>
<feature type="region of interest" description="Disordered" evidence="5">
    <location>
        <begin position="1"/>
        <end position="95"/>
    </location>
</feature>
<keyword evidence="3" id="KW-0862">Zinc</keyword>
<evidence type="ECO:0000256" key="4">
    <source>
        <dbReference type="PROSITE-ProRule" id="PRU00175"/>
    </source>
</evidence>
<evidence type="ECO:0000256" key="2">
    <source>
        <dbReference type="ARBA" id="ARBA00022771"/>
    </source>
</evidence>
<dbReference type="PROSITE" id="PS50089">
    <property type="entry name" value="ZF_RING_2"/>
    <property type="match status" value="1"/>
</dbReference>
<feature type="compositionally biased region" description="Low complexity" evidence="5">
    <location>
        <begin position="25"/>
        <end position="34"/>
    </location>
</feature>
<evidence type="ECO:0000313" key="7">
    <source>
        <dbReference type="EMBL" id="KAJ1257013.1"/>
    </source>
</evidence>
<protein>
    <recommendedName>
        <fullName evidence="6">RING-type domain-containing protein</fullName>
    </recommendedName>
</protein>
<name>A0A9W7XE97_9POAL</name>
<gene>
    <name evidence="7" type="ORF">BS78_K238600</name>
</gene>
<proteinExistence type="predicted"/>
<dbReference type="EMBL" id="MU629447">
    <property type="protein sequence ID" value="KAJ1257013.1"/>
    <property type="molecule type" value="Genomic_DNA"/>
</dbReference>
<dbReference type="OrthoDB" id="8062037at2759"/>
<evidence type="ECO:0000256" key="1">
    <source>
        <dbReference type="ARBA" id="ARBA00022723"/>
    </source>
</evidence>
<dbReference type="Proteomes" id="UP001164776">
    <property type="component" value="Unassembled WGS sequence"/>
</dbReference>
<organism evidence="7 8">
    <name type="scientific">Paspalum vaginatum</name>
    <name type="common">seashore paspalum</name>
    <dbReference type="NCBI Taxonomy" id="158149"/>
    <lineage>
        <taxon>Eukaryota</taxon>
        <taxon>Viridiplantae</taxon>
        <taxon>Streptophyta</taxon>
        <taxon>Embryophyta</taxon>
        <taxon>Tracheophyta</taxon>
        <taxon>Spermatophyta</taxon>
        <taxon>Magnoliopsida</taxon>
        <taxon>Liliopsida</taxon>
        <taxon>Poales</taxon>
        <taxon>Poaceae</taxon>
        <taxon>PACMAD clade</taxon>
        <taxon>Panicoideae</taxon>
        <taxon>Andropogonodae</taxon>
        <taxon>Paspaleae</taxon>
        <taxon>Paspalinae</taxon>
        <taxon>Paspalum</taxon>
    </lineage>
</organism>
<sequence length="370" mass="39847">MAQQGAKTTVTSAADADTPVPGTPVAAADVLDGGAVDRRPPDDEERAVLGEQHEDDLTEQGFGSSDEEDDDEDVVGSDSEFEEDDQPPPPLPPEVADRIKVARGTYRGGSVGAASVQTTVAFQRLEAFSCAAAAQGHVGGGGGAEIVVLYRYTRFLKAQSGGAGAVDTHVLGPKQARLRFHVRSPMAFSTATSLWLAGAALAPLVYPARFSKQLRALWDVLVCKEPVSVPPQTTHLVVIVDVGILRPEDYTPERMDRVGEALSSPARERVTHPAPAPFFDAVMEETVLHLPAPVEFEDDVRPAKRRRVTGEDCPICCEALERGLVAWPRCSHIFHGRCLEPHLLRGCQQCPMCRTDLQVSSPPVVEMNTM</sequence>
<feature type="compositionally biased region" description="Acidic residues" evidence="5">
    <location>
        <begin position="65"/>
        <end position="86"/>
    </location>
</feature>
<evidence type="ECO:0000313" key="8">
    <source>
        <dbReference type="Proteomes" id="UP001164776"/>
    </source>
</evidence>
<feature type="compositionally biased region" description="Polar residues" evidence="5">
    <location>
        <begin position="1"/>
        <end position="12"/>
    </location>
</feature>
<dbReference type="PANTHER" id="PTHR45969:SF94">
    <property type="entry name" value="OS07G0421800 PROTEIN"/>
    <property type="match status" value="1"/>
</dbReference>
<dbReference type="InterPro" id="IPR001841">
    <property type="entry name" value="Znf_RING"/>
</dbReference>
<dbReference type="InterPro" id="IPR013083">
    <property type="entry name" value="Znf_RING/FYVE/PHD"/>
</dbReference>
<keyword evidence="8" id="KW-1185">Reference proteome</keyword>
<dbReference type="GO" id="GO:0061630">
    <property type="term" value="F:ubiquitin protein ligase activity"/>
    <property type="evidence" value="ECO:0007669"/>
    <property type="project" value="TreeGrafter"/>
</dbReference>
<accession>A0A9W7XE97</accession>
<feature type="domain" description="RING-type" evidence="6">
    <location>
        <begin position="313"/>
        <end position="354"/>
    </location>
</feature>
<dbReference type="GO" id="GO:0016567">
    <property type="term" value="P:protein ubiquitination"/>
    <property type="evidence" value="ECO:0007669"/>
    <property type="project" value="TreeGrafter"/>
</dbReference>
<dbReference type="PANTHER" id="PTHR45969">
    <property type="entry name" value="RING ZINC FINGER PROTEIN-RELATED"/>
    <property type="match status" value="1"/>
</dbReference>
<evidence type="ECO:0000259" key="6">
    <source>
        <dbReference type="PROSITE" id="PS50089"/>
    </source>
</evidence>